<evidence type="ECO:0000313" key="2">
    <source>
        <dbReference type="Proteomes" id="UP001282284"/>
    </source>
</evidence>
<dbReference type="InterPro" id="IPR018672">
    <property type="entry name" value="DUF2140"/>
</dbReference>
<dbReference type="RefSeq" id="WP_317944270.1">
    <property type="nucleotide sequence ID" value="NZ_JAUBDI010000010.1"/>
</dbReference>
<gene>
    <name evidence="1" type="ORF">QT711_11115</name>
</gene>
<name>A0ABU4GDT6_9BACL</name>
<accession>A0ABU4GDT6</accession>
<keyword evidence="2" id="KW-1185">Reference proteome</keyword>
<evidence type="ECO:0000313" key="1">
    <source>
        <dbReference type="EMBL" id="MDW0113737.1"/>
    </source>
</evidence>
<comment type="caution">
    <text evidence="1">The sequence shown here is derived from an EMBL/GenBank/DDBJ whole genome shotgun (WGS) entry which is preliminary data.</text>
</comment>
<dbReference type="EMBL" id="JAUBDI010000010">
    <property type="protein sequence ID" value="MDW0113737.1"/>
    <property type="molecule type" value="Genomic_DNA"/>
</dbReference>
<dbReference type="Proteomes" id="UP001282284">
    <property type="component" value="Unassembled WGS sequence"/>
</dbReference>
<reference evidence="1 2" key="1">
    <citation type="submission" date="2023-06" db="EMBL/GenBank/DDBJ databases">
        <title>Sporosarcina sp. nov., isolated from Korean traditional fermented seafood 'Jeotgal'.</title>
        <authorList>
            <person name="Yang A.I."/>
            <person name="Shin N.-R."/>
        </authorList>
    </citation>
    <scope>NUCLEOTIDE SEQUENCE [LARGE SCALE GENOMIC DNA]</scope>
    <source>
        <strain evidence="1 2">KCTC13119</strain>
    </source>
</reference>
<protein>
    <submittedName>
        <fullName evidence="1">YpmS family protein</fullName>
    </submittedName>
</protein>
<dbReference type="Pfam" id="PF09911">
    <property type="entry name" value="DUF2140"/>
    <property type="match status" value="1"/>
</dbReference>
<organism evidence="1 2">
    <name type="scientific">Sporosarcina saromensis</name>
    <dbReference type="NCBI Taxonomy" id="359365"/>
    <lineage>
        <taxon>Bacteria</taxon>
        <taxon>Bacillati</taxon>
        <taxon>Bacillota</taxon>
        <taxon>Bacilli</taxon>
        <taxon>Bacillales</taxon>
        <taxon>Caryophanaceae</taxon>
        <taxon>Sporosarcina</taxon>
    </lineage>
</organism>
<proteinExistence type="predicted"/>
<sequence length="191" mass="21182">MNRWKIAFFTLIGLLCAGVIALILFLDTSGKSEPLPTADRSASKGSVLLVKASRDDVEVLANNYLRKAMKGKPLPVTIEVKDELVLYSELTVFGVTAPIYMNFDPVVLEDGNLILKQSSMEIANLNIPPATVLKVLRDSIDLPEWMIVRPKEEEIFIDLSELPVSGNLQVRAKTFNLAEDEIELEVTIPNN</sequence>